<dbReference type="Gene3D" id="3.30.565.10">
    <property type="entry name" value="Histidine kinase-like ATPase, C-terminal domain"/>
    <property type="match status" value="1"/>
</dbReference>
<organism evidence="1 2">
    <name type="scientific">Kineosporia mesophila</name>
    <dbReference type="NCBI Taxonomy" id="566012"/>
    <lineage>
        <taxon>Bacteria</taxon>
        <taxon>Bacillati</taxon>
        <taxon>Actinomycetota</taxon>
        <taxon>Actinomycetes</taxon>
        <taxon>Kineosporiales</taxon>
        <taxon>Kineosporiaceae</taxon>
        <taxon>Kineosporia</taxon>
    </lineage>
</organism>
<evidence type="ECO:0000313" key="2">
    <source>
        <dbReference type="Proteomes" id="UP001501074"/>
    </source>
</evidence>
<gene>
    <name evidence="1" type="ORF">GCM10022223_60590</name>
</gene>
<protein>
    <submittedName>
        <fullName evidence="1">Uncharacterized protein</fullName>
    </submittedName>
</protein>
<name>A0ABP7AJT1_9ACTN</name>
<accession>A0ABP7AJT1</accession>
<proteinExistence type="predicted"/>
<dbReference type="SUPFAM" id="SSF55874">
    <property type="entry name" value="ATPase domain of HSP90 chaperone/DNA topoisomerase II/histidine kinase"/>
    <property type="match status" value="1"/>
</dbReference>
<sequence length="106" mass="11654">MPSGSSLSGADVYLSRRHRAGRPRARPWYSLAEPAGYRVVQGSITNALRHAGGAPVRVEVRYEDDALVAEVRNRSGWPVPGPPPRAVSRVVRRCLLRGRRSRSGEP</sequence>
<evidence type="ECO:0000313" key="1">
    <source>
        <dbReference type="EMBL" id="GAA3634150.1"/>
    </source>
</evidence>
<dbReference type="InterPro" id="IPR036890">
    <property type="entry name" value="HATPase_C_sf"/>
</dbReference>
<reference evidence="2" key="1">
    <citation type="journal article" date="2019" name="Int. J. Syst. Evol. Microbiol.">
        <title>The Global Catalogue of Microorganisms (GCM) 10K type strain sequencing project: providing services to taxonomists for standard genome sequencing and annotation.</title>
        <authorList>
            <consortium name="The Broad Institute Genomics Platform"/>
            <consortium name="The Broad Institute Genome Sequencing Center for Infectious Disease"/>
            <person name="Wu L."/>
            <person name="Ma J."/>
        </authorList>
    </citation>
    <scope>NUCLEOTIDE SEQUENCE [LARGE SCALE GENOMIC DNA]</scope>
    <source>
        <strain evidence="2">JCM 16902</strain>
    </source>
</reference>
<comment type="caution">
    <text evidence="1">The sequence shown here is derived from an EMBL/GenBank/DDBJ whole genome shotgun (WGS) entry which is preliminary data.</text>
</comment>
<keyword evidence="2" id="KW-1185">Reference proteome</keyword>
<dbReference type="Proteomes" id="UP001501074">
    <property type="component" value="Unassembled WGS sequence"/>
</dbReference>
<dbReference type="EMBL" id="BAAAZO010000012">
    <property type="protein sequence ID" value="GAA3634150.1"/>
    <property type="molecule type" value="Genomic_DNA"/>
</dbReference>